<evidence type="ECO:0008006" key="4">
    <source>
        <dbReference type="Google" id="ProtNLM"/>
    </source>
</evidence>
<feature type="chain" id="PRO_5002662110" description="Hemolysin" evidence="1">
    <location>
        <begin position="26"/>
        <end position="79"/>
    </location>
</feature>
<proteinExistence type="predicted"/>
<dbReference type="PANTHER" id="PTHR38008">
    <property type="entry name" value="HEMOLYSIN-RELATED"/>
    <property type="match status" value="1"/>
</dbReference>
<sequence length="79" mass="8214">MTIPRFLALAAVPVTLAACTPQTDAAPLVDMANPASVHCGSIGGETVIKDGPEGQTGYCRLPDGQLVDEWALYRDAQTG</sequence>
<protein>
    <recommendedName>
        <fullName evidence="4">Hemolysin</fullName>
    </recommendedName>
</protein>
<dbReference type="Proteomes" id="UP000002931">
    <property type="component" value="Unassembled WGS sequence"/>
</dbReference>
<dbReference type="InterPro" id="IPR005590">
    <property type="entry name" value="DUF333"/>
</dbReference>
<comment type="caution">
    <text evidence="2">The sequence shown here is derived from an EMBL/GenBank/DDBJ whole genome shotgun (WGS) entry which is preliminary data.</text>
</comment>
<gene>
    <name evidence="2" type="ORF">RB2654_06222</name>
</gene>
<feature type="signal peptide" evidence="1">
    <location>
        <begin position="1"/>
        <end position="25"/>
    </location>
</feature>
<evidence type="ECO:0000256" key="1">
    <source>
        <dbReference type="SAM" id="SignalP"/>
    </source>
</evidence>
<dbReference type="PANTHER" id="PTHR38008:SF1">
    <property type="entry name" value="DUF333 DOMAIN-CONTAINING PROTEIN"/>
    <property type="match status" value="1"/>
</dbReference>
<dbReference type="PROSITE" id="PS51257">
    <property type="entry name" value="PROKAR_LIPOPROTEIN"/>
    <property type="match status" value="1"/>
</dbReference>
<dbReference type="eggNOG" id="COG3042">
    <property type="taxonomic scope" value="Bacteria"/>
</dbReference>
<dbReference type="Pfam" id="PF03891">
    <property type="entry name" value="DUF333"/>
    <property type="match status" value="1"/>
</dbReference>
<reference evidence="2 3" key="1">
    <citation type="journal article" date="2010" name="J. Bacteriol.">
        <title>Genome sequences of Pelagibaca bermudensis HTCC2601T and Maritimibacter alkaliphilus HTCC2654T, the type strains of two marine Roseobacter genera.</title>
        <authorList>
            <person name="Thrash J.C."/>
            <person name="Cho J.C."/>
            <person name="Ferriera S."/>
            <person name="Johnson J."/>
            <person name="Vergin K.L."/>
            <person name="Giovannoni S.J."/>
        </authorList>
    </citation>
    <scope>NUCLEOTIDE SEQUENCE [LARGE SCALE GENOMIC DNA]</scope>
    <source>
        <strain evidence="2 3">HTCC2654</strain>
    </source>
</reference>
<keyword evidence="1" id="KW-0732">Signal</keyword>
<keyword evidence="3" id="KW-1185">Reference proteome</keyword>
<dbReference type="RefSeq" id="WP_008329768.1">
    <property type="nucleotide sequence ID" value="NZ_CH902578.1"/>
</dbReference>
<dbReference type="EMBL" id="AAMT01000028">
    <property type="protein sequence ID" value="EAQ10681.1"/>
    <property type="molecule type" value="Genomic_DNA"/>
</dbReference>
<accession>A3VM51</accession>
<name>A3VM51_9RHOB</name>
<dbReference type="OrthoDB" id="148878at2"/>
<organism evidence="2 3">
    <name type="scientific">Maritimibacter alkaliphilus HTCC2654</name>
    <dbReference type="NCBI Taxonomy" id="314271"/>
    <lineage>
        <taxon>Bacteria</taxon>
        <taxon>Pseudomonadati</taxon>
        <taxon>Pseudomonadota</taxon>
        <taxon>Alphaproteobacteria</taxon>
        <taxon>Rhodobacterales</taxon>
        <taxon>Roseobacteraceae</taxon>
        <taxon>Maritimibacter</taxon>
    </lineage>
</organism>
<dbReference type="STRING" id="314271.RB2654_06222"/>
<dbReference type="AlphaFoldDB" id="A3VM51"/>
<evidence type="ECO:0000313" key="2">
    <source>
        <dbReference type="EMBL" id="EAQ10681.1"/>
    </source>
</evidence>
<evidence type="ECO:0000313" key="3">
    <source>
        <dbReference type="Proteomes" id="UP000002931"/>
    </source>
</evidence>
<dbReference type="HOGENOM" id="CLU_155318_1_1_5"/>